<dbReference type="GO" id="GO:0003677">
    <property type="term" value="F:DNA binding"/>
    <property type="evidence" value="ECO:0007669"/>
    <property type="project" value="InterPro"/>
</dbReference>
<feature type="binding site" evidence="10">
    <location>
        <begin position="21"/>
        <end position="28"/>
    </location>
    <ligand>
        <name>ATP</name>
        <dbReference type="ChEBI" id="CHEBI:30616"/>
    </ligand>
</feature>
<comment type="catalytic activity">
    <reaction evidence="9">
        <text>ATP + H2O = ADP + phosphate + H(+)</text>
        <dbReference type="Rhea" id="RHEA:13065"/>
        <dbReference type="ChEBI" id="CHEBI:15377"/>
        <dbReference type="ChEBI" id="CHEBI:15378"/>
        <dbReference type="ChEBI" id="CHEBI:30616"/>
        <dbReference type="ChEBI" id="CHEBI:43474"/>
        <dbReference type="ChEBI" id="CHEBI:456216"/>
        <dbReference type="EC" id="5.6.2.4"/>
    </reaction>
</comment>
<dbReference type="Pfam" id="PF13361">
    <property type="entry name" value="UvrD_C"/>
    <property type="match status" value="1"/>
</dbReference>
<evidence type="ECO:0000256" key="9">
    <source>
        <dbReference type="ARBA" id="ARBA00048988"/>
    </source>
</evidence>
<dbReference type="Pfam" id="PF00580">
    <property type="entry name" value="UvrD-helicase"/>
    <property type="match status" value="2"/>
</dbReference>
<dbReference type="InterPro" id="IPR014017">
    <property type="entry name" value="DNA_helicase_UvrD-like_C"/>
</dbReference>
<keyword evidence="13" id="KW-1185">Reference proteome</keyword>
<dbReference type="PROSITE" id="PS51198">
    <property type="entry name" value="UVRD_HELICASE_ATP_BIND"/>
    <property type="match status" value="1"/>
</dbReference>
<dbReference type="EC" id="5.6.2.4" evidence="7"/>
<evidence type="ECO:0000256" key="5">
    <source>
        <dbReference type="ARBA" id="ARBA00023235"/>
    </source>
</evidence>
<keyword evidence="2 10" id="KW-0378">Hydrolase</keyword>
<keyword evidence="4 10" id="KW-0067">ATP-binding</keyword>
<dbReference type="GO" id="GO:0016887">
    <property type="term" value="F:ATP hydrolysis activity"/>
    <property type="evidence" value="ECO:0007669"/>
    <property type="project" value="RHEA"/>
</dbReference>
<evidence type="ECO:0000313" key="12">
    <source>
        <dbReference type="EMBL" id="ASF43982.1"/>
    </source>
</evidence>
<dbReference type="Proteomes" id="UP000197007">
    <property type="component" value="Chromosome"/>
</dbReference>
<dbReference type="EMBL" id="CP022022">
    <property type="protein sequence ID" value="ASF43982.1"/>
    <property type="molecule type" value="Genomic_DNA"/>
</dbReference>
<dbReference type="KEGG" id="capn:CBG49_13290"/>
<evidence type="ECO:0000256" key="1">
    <source>
        <dbReference type="ARBA" id="ARBA00022741"/>
    </source>
</evidence>
<keyword evidence="3 10" id="KW-0347">Helicase</keyword>
<evidence type="ECO:0000259" key="11">
    <source>
        <dbReference type="PROSITE" id="PS51198"/>
    </source>
</evidence>
<dbReference type="InterPro" id="IPR000212">
    <property type="entry name" value="DNA_helicase_UvrD/REP"/>
</dbReference>
<dbReference type="PANTHER" id="PTHR11070">
    <property type="entry name" value="UVRD / RECB / PCRA DNA HELICASE FAMILY MEMBER"/>
    <property type="match status" value="1"/>
</dbReference>
<gene>
    <name evidence="12" type="ORF">CBG49_13290</name>
</gene>
<dbReference type="GO" id="GO:0005524">
    <property type="term" value="F:ATP binding"/>
    <property type="evidence" value="ECO:0007669"/>
    <property type="project" value="UniProtKB-UniRule"/>
</dbReference>
<accession>A0A1Z4BRY0</accession>
<keyword evidence="1 10" id="KW-0547">Nucleotide-binding</keyword>
<dbReference type="GO" id="GO:0043138">
    <property type="term" value="F:3'-5' DNA helicase activity"/>
    <property type="evidence" value="ECO:0007669"/>
    <property type="project" value="UniProtKB-EC"/>
</dbReference>
<evidence type="ECO:0000256" key="8">
    <source>
        <dbReference type="ARBA" id="ARBA00034923"/>
    </source>
</evidence>
<dbReference type="InterPro" id="IPR027417">
    <property type="entry name" value="P-loop_NTPase"/>
</dbReference>
<comment type="catalytic activity">
    <reaction evidence="6">
        <text>Couples ATP hydrolysis with the unwinding of duplex DNA by translocating in the 3'-5' direction.</text>
        <dbReference type="EC" id="5.6.2.4"/>
    </reaction>
</comment>
<feature type="domain" description="UvrD-like helicase ATP-binding" evidence="11">
    <location>
        <begin position="1"/>
        <end position="247"/>
    </location>
</feature>
<proteinExistence type="predicted"/>
<dbReference type="PANTHER" id="PTHR11070:SF2">
    <property type="entry name" value="ATP-DEPENDENT DNA HELICASE SRS2"/>
    <property type="match status" value="1"/>
</dbReference>
<evidence type="ECO:0000256" key="6">
    <source>
        <dbReference type="ARBA" id="ARBA00034617"/>
    </source>
</evidence>
<keyword evidence="5" id="KW-0413">Isomerase</keyword>
<reference evidence="13" key="1">
    <citation type="submission" date="2017-06" db="EMBL/GenBank/DDBJ databases">
        <title>Complete genome sequence of Capnocytophaga sp. KCOM 1579 (=ChDC OS43) isolated from a human refractory periapical abscess lesion.</title>
        <authorList>
            <person name="Kook J.-K."/>
            <person name="Park S.-N."/>
            <person name="Lim Y.K."/>
            <person name="Roh H."/>
        </authorList>
    </citation>
    <scope>NUCLEOTIDE SEQUENCE [LARGE SCALE GENOMIC DNA]</scope>
    <source>
        <strain evidence="13">ChDC OS43</strain>
    </source>
</reference>
<sequence length="547" mass="63906">MVPTDNQKKIIDSEGNVVVLASPGSGKTFVLSEKIRKVLKNEKILSYQGIIAISYTRKASANLKNRSLGEEIFHKNSFFGTIDNFCLTEIILPYGSYIFGKTTKELDIIKVCNLQVEDKQNYSWIENNYNDITEKQINQLSKLFNQGYILIESLELLALHLILHCKSCQNYLKARFKYIFIDEYQDADVYIHKIFLSLVEMGIIGVAVGDEKQSIFSFANKSSEYLKQLEMNKDFQTFSLTKNFRSSFSIINYSEKLLNPNCDIYETNEMGILLRRIRGTEINIAKYIDENIEKICDHFQVKNYNEVGILTKNSRTQELIDQNLNTKHRLVKTTSLDQDLNPRSQLYTLLLRFFFDKTMSFMTVLDEYIEYDTLSQHQKKLLNEQKEKIRLLSEKETDKLPMYFQIIADVLLPKVGKRESLKKLQEIIVDEQLINSYKPIAIDEIQLMTLHKSKGLEFDVVFHLNMNEWEIPSKVPNPNGDFNNPEYINWEQDLNLHYVGITRARKACFLLRSTHRTNKNDNLKEARDSEFLEIKGLKNLRNEKDYP</sequence>
<dbReference type="GO" id="GO:0000725">
    <property type="term" value="P:recombinational repair"/>
    <property type="evidence" value="ECO:0007669"/>
    <property type="project" value="TreeGrafter"/>
</dbReference>
<dbReference type="SUPFAM" id="SSF52540">
    <property type="entry name" value="P-loop containing nucleoside triphosphate hydrolases"/>
    <property type="match status" value="1"/>
</dbReference>
<evidence type="ECO:0000256" key="10">
    <source>
        <dbReference type="PROSITE-ProRule" id="PRU00560"/>
    </source>
</evidence>
<organism evidence="12 13">
    <name type="scientific">Capnocytophaga endodontalis</name>
    <dbReference type="NCBI Taxonomy" id="2708117"/>
    <lineage>
        <taxon>Bacteria</taxon>
        <taxon>Pseudomonadati</taxon>
        <taxon>Bacteroidota</taxon>
        <taxon>Flavobacteriia</taxon>
        <taxon>Flavobacteriales</taxon>
        <taxon>Flavobacteriaceae</taxon>
        <taxon>Capnocytophaga</taxon>
    </lineage>
</organism>
<dbReference type="AlphaFoldDB" id="A0A1Z4BRY0"/>
<evidence type="ECO:0000256" key="4">
    <source>
        <dbReference type="ARBA" id="ARBA00022840"/>
    </source>
</evidence>
<dbReference type="Gene3D" id="3.40.50.300">
    <property type="entry name" value="P-loop containing nucleotide triphosphate hydrolases"/>
    <property type="match status" value="2"/>
</dbReference>
<evidence type="ECO:0000256" key="3">
    <source>
        <dbReference type="ARBA" id="ARBA00022806"/>
    </source>
</evidence>
<protein>
    <recommendedName>
        <fullName evidence="7">DNA 3'-5' helicase</fullName>
        <ecNumber evidence="7">5.6.2.4</ecNumber>
    </recommendedName>
    <alternativeName>
        <fullName evidence="8">DNA 3'-5' helicase II</fullName>
    </alternativeName>
</protein>
<evidence type="ECO:0000256" key="7">
    <source>
        <dbReference type="ARBA" id="ARBA00034808"/>
    </source>
</evidence>
<dbReference type="InterPro" id="IPR014016">
    <property type="entry name" value="UvrD-like_ATP-bd"/>
</dbReference>
<dbReference type="RefSeq" id="WP_088594848.1">
    <property type="nucleotide sequence ID" value="NZ_CP022022.1"/>
</dbReference>
<evidence type="ECO:0000313" key="13">
    <source>
        <dbReference type="Proteomes" id="UP000197007"/>
    </source>
</evidence>
<name>A0A1Z4BRY0_9FLAO</name>
<evidence type="ECO:0000256" key="2">
    <source>
        <dbReference type="ARBA" id="ARBA00022801"/>
    </source>
</evidence>